<gene>
    <name evidence="2" type="ORF">DFH94DRAFT_88366</name>
</gene>
<feature type="compositionally biased region" description="Pro residues" evidence="1">
    <location>
        <begin position="344"/>
        <end position="353"/>
    </location>
</feature>
<proteinExistence type="predicted"/>
<keyword evidence="3" id="KW-1185">Reference proteome</keyword>
<sequence>MAFFPRLSYLNLYGGELHRRGGVLMKARLSEWERELQYLRYRIAEWKQFGSVDHQDYYAFRSFVLEKVRSHLHFELKTLSSILMACEVAARSDEVPPLQNYIDTIYVFRERISPGEITRRIHLEEWRRYTYTRAEELDDTQSQMDEMFAKIRNEIGGMERRIKEFKAMVDELIRMVGSMQEIERVRQAGARGGIGGMGGGGLQIRPDGLANGFWIRSATRIPPYPARGPVSGMRMVRSPSDLLANSRARLPPLLTPPPPPPSPPSAADSSSPRRFLPASVSSRSRSRQPRQAASSSAALSRTIILPSSPSPPPAPPRPARNNIHRRFFRRVFNVSQGPNLPTSLPRPPSPERTPSPVGTQPVPPPPPPGPGFSFHESPSASLIAETRTRLPPPPEESPIPYRPPGQRLFSFLNRP</sequence>
<evidence type="ECO:0000313" key="2">
    <source>
        <dbReference type="EMBL" id="KAF8477682.1"/>
    </source>
</evidence>
<organism evidence="2 3">
    <name type="scientific">Russula ochroleuca</name>
    <dbReference type="NCBI Taxonomy" id="152965"/>
    <lineage>
        <taxon>Eukaryota</taxon>
        <taxon>Fungi</taxon>
        <taxon>Dikarya</taxon>
        <taxon>Basidiomycota</taxon>
        <taxon>Agaricomycotina</taxon>
        <taxon>Agaricomycetes</taxon>
        <taxon>Russulales</taxon>
        <taxon>Russulaceae</taxon>
        <taxon>Russula</taxon>
    </lineage>
</organism>
<evidence type="ECO:0000256" key="1">
    <source>
        <dbReference type="SAM" id="MobiDB-lite"/>
    </source>
</evidence>
<feature type="compositionally biased region" description="Low complexity" evidence="1">
    <location>
        <begin position="265"/>
        <end position="301"/>
    </location>
</feature>
<protein>
    <submittedName>
        <fullName evidence="2">Uncharacterized protein</fullName>
    </submittedName>
</protein>
<feature type="region of interest" description="Disordered" evidence="1">
    <location>
        <begin position="248"/>
        <end position="415"/>
    </location>
</feature>
<dbReference type="OrthoDB" id="3195714at2759"/>
<feature type="compositionally biased region" description="Pro residues" evidence="1">
    <location>
        <begin position="361"/>
        <end position="370"/>
    </location>
</feature>
<dbReference type="Proteomes" id="UP000759537">
    <property type="component" value="Unassembled WGS sequence"/>
</dbReference>
<comment type="caution">
    <text evidence="2">The sequence shown here is derived from an EMBL/GenBank/DDBJ whole genome shotgun (WGS) entry which is preliminary data.</text>
</comment>
<feature type="compositionally biased region" description="Pro residues" evidence="1">
    <location>
        <begin position="390"/>
        <end position="403"/>
    </location>
</feature>
<dbReference type="EMBL" id="WHVB01000013">
    <property type="protein sequence ID" value="KAF8477682.1"/>
    <property type="molecule type" value="Genomic_DNA"/>
</dbReference>
<feature type="compositionally biased region" description="Pro residues" evidence="1">
    <location>
        <begin position="253"/>
        <end position="264"/>
    </location>
</feature>
<feature type="compositionally biased region" description="Pro residues" evidence="1">
    <location>
        <begin position="308"/>
        <end position="318"/>
    </location>
</feature>
<reference evidence="2" key="1">
    <citation type="submission" date="2019-10" db="EMBL/GenBank/DDBJ databases">
        <authorList>
            <consortium name="DOE Joint Genome Institute"/>
            <person name="Kuo A."/>
            <person name="Miyauchi S."/>
            <person name="Kiss E."/>
            <person name="Drula E."/>
            <person name="Kohler A."/>
            <person name="Sanchez-Garcia M."/>
            <person name="Andreopoulos B."/>
            <person name="Barry K.W."/>
            <person name="Bonito G."/>
            <person name="Buee M."/>
            <person name="Carver A."/>
            <person name="Chen C."/>
            <person name="Cichocki N."/>
            <person name="Clum A."/>
            <person name="Culley D."/>
            <person name="Crous P.W."/>
            <person name="Fauchery L."/>
            <person name="Girlanda M."/>
            <person name="Hayes R."/>
            <person name="Keri Z."/>
            <person name="LaButti K."/>
            <person name="Lipzen A."/>
            <person name="Lombard V."/>
            <person name="Magnuson J."/>
            <person name="Maillard F."/>
            <person name="Morin E."/>
            <person name="Murat C."/>
            <person name="Nolan M."/>
            <person name="Ohm R."/>
            <person name="Pangilinan J."/>
            <person name="Pereira M."/>
            <person name="Perotto S."/>
            <person name="Peter M."/>
            <person name="Riley R."/>
            <person name="Sitrit Y."/>
            <person name="Stielow B."/>
            <person name="Szollosi G."/>
            <person name="Zifcakova L."/>
            <person name="Stursova M."/>
            <person name="Spatafora J.W."/>
            <person name="Tedersoo L."/>
            <person name="Vaario L.-M."/>
            <person name="Yamada A."/>
            <person name="Yan M."/>
            <person name="Wang P."/>
            <person name="Xu J."/>
            <person name="Bruns T."/>
            <person name="Baldrian P."/>
            <person name="Vilgalys R."/>
            <person name="Henrissat B."/>
            <person name="Grigoriev I.V."/>
            <person name="Hibbett D."/>
            <person name="Nagy L.G."/>
            <person name="Martin F.M."/>
        </authorList>
    </citation>
    <scope>NUCLEOTIDE SEQUENCE</scope>
    <source>
        <strain evidence="2">Prilba</strain>
    </source>
</reference>
<name>A0A9P5MSF1_9AGAM</name>
<reference evidence="2" key="2">
    <citation type="journal article" date="2020" name="Nat. Commun.">
        <title>Large-scale genome sequencing of mycorrhizal fungi provides insights into the early evolution of symbiotic traits.</title>
        <authorList>
            <person name="Miyauchi S."/>
            <person name="Kiss E."/>
            <person name="Kuo A."/>
            <person name="Drula E."/>
            <person name="Kohler A."/>
            <person name="Sanchez-Garcia M."/>
            <person name="Morin E."/>
            <person name="Andreopoulos B."/>
            <person name="Barry K.W."/>
            <person name="Bonito G."/>
            <person name="Buee M."/>
            <person name="Carver A."/>
            <person name="Chen C."/>
            <person name="Cichocki N."/>
            <person name="Clum A."/>
            <person name="Culley D."/>
            <person name="Crous P.W."/>
            <person name="Fauchery L."/>
            <person name="Girlanda M."/>
            <person name="Hayes R.D."/>
            <person name="Keri Z."/>
            <person name="LaButti K."/>
            <person name="Lipzen A."/>
            <person name="Lombard V."/>
            <person name="Magnuson J."/>
            <person name="Maillard F."/>
            <person name="Murat C."/>
            <person name="Nolan M."/>
            <person name="Ohm R.A."/>
            <person name="Pangilinan J."/>
            <person name="Pereira M.F."/>
            <person name="Perotto S."/>
            <person name="Peter M."/>
            <person name="Pfister S."/>
            <person name="Riley R."/>
            <person name="Sitrit Y."/>
            <person name="Stielow J.B."/>
            <person name="Szollosi G."/>
            <person name="Zifcakova L."/>
            <person name="Stursova M."/>
            <person name="Spatafora J.W."/>
            <person name="Tedersoo L."/>
            <person name="Vaario L.M."/>
            <person name="Yamada A."/>
            <person name="Yan M."/>
            <person name="Wang P."/>
            <person name="Xu J."/>
            <person name="Bruns T."/>
            <person name="Baldrian P."/>
            <person name="Vilgalys R."/>
            <person name="Dunand C."/>
            <person name="Henrissat B."/>
            <person name="Grigoriev I.V."/>
            <person name="Hibbett D."/>
            <person name="Nagy L.G."/>
            <person name="Martin F.M."/>
        </authorList>
    </citation>
    <scope>NUCLEOTIDE SEQUENCE</scope>
    <source>
        <strain evidence="2">Prilba</strain>
    </source>
</reference>
<evidence type="ECO:0000313" key="3">
    <source>
        <dbReference type="Proteomes" id="UP000759537"/>
    </source>
</evidence>
<accession>A0A9P5MSF1</accession>
<dbReference type="AlphaFoldDB" id="A0A9P5MSF1"/>